<evidence type="ECO:0000256" key="3">
    <source>
        <dbReference type="ARBA" id="ARBA00006958"/>
    </source>
</evidence>
<protein>
    <recommendedName>
        <fullName evidence="8">DDE Tnp4 domain-containing protein</fullName>
    </recommendedName>
</protein>
<keyword evidence="7" id="KW-0539">Nucleus</keyword>
<dbReference type="PANTHER" id="PTHR22930:SF267">
    <property type="entry name" value="NUCLEASE HARBI1-RELATED"/>
    <property type="match status" value="1"/>
</dbReference>
<dbReference type="GO" id="GO:0004518">
    <property type="term" value="F:nuclease activity"/>
    <property type="evidence" value="ECO:0007669"/>
    <property type="project" value="UniProtKB-KW"/>
</dbReference>
<evidence type="ECO:0000259" key="8">
    <source>
        <dbReference type="Pfam" id="PF13359"/>
    </source>
</evidence>
<reference evidence="9" key="1">
    <citation type="submission" date="2023-10" db="EMBL/GenBank/DDBJ databases">
        <title>Genome assemblies of two species of porcelain crab, Petrolisthes cinctipes and Petrolisthes manimaculis (Anomura: Porcellanidae).</title>
        <authorList>
            <person name="Angst P."/>
        </authorList>
    </citation>
    <scope>NUCLEOTIDE SEQUENCE</scope>
    <source>
        <strain evidence="9">PB745_01</strain>
        <tissue evidence="9">Gill</tissue>
    </source>
</reference>
<dbReference type="InterPro" id="IPR027806">
    <property type="entry name" value="HARBI1_dom"/>
</dbReference>
<comment type="subcellular location">
    <subcellularLocation>
        <location evidence="2">Nucleus</location>
    </subcellularLocation>
</comment>
<feature type="domain" description="DDE Tnp4" evidence="8">
    <location>
        <begin position="77"/>
        <end position="156"/>
    </location>
</feature>
<dbReference type="GO" id="GO:0016787">
    <property type="term" value="F:hydrolase activity"/>
    <property type="evidence" value="ECO:0007669"/>
    <property type="project" value="UniProtKB-KW"/>
</dbReference>
<dbReference type="GO" id="GO:0046872">
    <property type="term" value="F:metal ion binding"/>
    <property type="evidence" value="ECO:0007669"/>
    <property type="project" value="UniProtKB-KW"/>
</dbReference>
<keyword evidence="6" id="KW-0378">Hydrolase</keyword>
<dbReference type="GO" id="GO:0005634">
    <property type="term" value="C:nucleus"/>
    <property type="evidence" value="ECO:0007669"/>
    <property type="project" value="UniProtKB-SubCell"/>
</dbReference>
<evidence type="ECO:0000313" key="10">
    <source>
        <dbReference type="Proteomes" id="UP001286313"/>
    </source>
</evidence>
<evidence type="ECO:0000313" key="9">
    <source>
        <dbReference type="EMBL" id="KAK3884995.1"/>
    </source>
</evidence>
<proteinExistence type="inferred from homology"/>
<keyword evidence="10" id="KW-1185">Reference proteome</keyword>
<comment type="cofactor">
    <cofactor evidence="1">
        <name>a divalent metal cation</name>
        <dbReference type="ChEBI" id="CHEBI:60240"/>
    </cofactor>
</comment>
<comment type="caution">
    <text evidence="9">The sequence shown here is derived from an EMBL/GenBank/DDBJ whole genome shotgun (WGS) entry which is preliminary data.</text>
</comment>
<gene>
    <name evidence="9" type="ORF">Pcinc_010754</name>
</gene>
<dbReference type="Proteomes" id="UP001286313">
    <property type="component" value="Unassembled WGS sequence"/>
</dbReference>
<dbReference type="AlphaFoldDB" id="A0AAE1KX30"/>
<organism evidence="9 10">
    <name type="scientific">Petrolisthes cinctipes</name>
    <name type="common">Flat porcelain crab</name>
    <dbReference type="NCBI Taxonomy" id="88211"/>
    <lineage>
        <taxon>Eukaryota</taxon>
        <taxon>Metazoa</taxon>
        <taxon>Ecdysozoa</taxon>
        <taxon>Arthropoda</taxon>
        <taxon>Crustacea</taxon>
        <taxon>Multicrustacea</taxon>
        <taxon>Malacostraca</taxon>
        <taxon>Eumalacostraca</taxon>
        <taxon>Eucarida</taxon>
        <taxon>Decapoda</taxon>
        <taxon>Pleocyemata</taxon>
        <taxon>Anomura</taxon>
        <taxon>Galatheoidea</taxon>
        <taxon>Porcellanidae</taxon>
        <taxon>Petrolisthes</taxon>
    </lineage>
</organism>
<sequence>MLIGDTRGPTQASISRIFTRITNIMSTKAAEEINMPSTPQQLSTSAQAFSSVTNFPRVIEAIDGTHVAIKAPSIDEAMYCDSGYPLEPFLMTPVTNPTNEAEELYYRALVRTRVIVELTLGVVKKRFRCIHRFGGELQYTPLRSAKIVSACLLLHNRCVSRSIPDPNNHLPEEDMPIEAHVVGAGDRGGTGRQTRDEIIPEFYGRKGV</sequence>
<evidence type="ECO:0000256" key="1">
    <source>
        <dbReference type="ARBA" id="ARBA00001968"/>
    </source>
</evidence>
<keyword evidence="5" id="KW-0479">Metal-binding</keyword>
<evidence type="ECO:0000256" key="5">
    <source>
        <dbReference type="ARBA" id="ARBA00022723"/>
    </source>
</evidence>
<dbReference type="PANTHER" id="PTHR22930">
    <property type="match status" value="1"/>
</dbReference>
<evidence type="ECO:0000256" key="7">
    <source>
        <dbReference type="ARBA" id="ARBA00023242"/>
    </source>
</evidence>
<comment type="similarity">
    <text evidence="3">Belongs to the HARBI1 family.</text>
</comment>
<dbReference type="EMBL" id="JAWQEG010000834">
    <property type="protein sequence ID" value="KAK3884995.1"/>
    <property type="molecule type" value="Genomic_DNA"/>
</dbReference>
<accession>A0AAE1KX30</accession>
<dbReference type="Pfam" id="PF13359">
    <property type="entry name" value="DDE_Tnp_4"/>
    <property type="match status" value="1"/>
</dbReference>
<dbReference type="InterPro" id="IPR045249">
    <property type="entry name" value="HARBI1-like"/>
</dbReference>
<evidence type="ECO:0000256" key="4">
    <source>
        <dbReference type="ARBA" id="ARBA00022722"/>
    </source>
</evidence>
<keyword evidence="4" id="KW-0540">Nuclease</keyword>
<name>A0AAE1KX30_PETCI</name>
<evidence type="ECO:0000256" key="2">
    <source>
        <dbReference type="ARBA" id="ARBA00004123"/>
    </source>
</evidence>
<evidence type="ECO:0000256" key="6">
    <source>
        <dbReference type="ARBA" id="ARBA00022801"/>
    </source>
</evidence>